<keyword evidence="4" id="KW-1185">Reference proteome</keyword>
<dbReference type="Pfam" id="PF06201">
    <property type="entry name" value="PITH"/>
    <property type="match status" value="1"/>
</dbReference>
<dbReference type="SUPFAM" id="SSF49785">
    <property type="entry name" value="Galactose-binding domain-like"/>
    <property type="match status" value="1"/>
</dbReference>
<dbReference type="PROSITE" id="PS51532">
    <property type="entry name" value="PITH"/>
    <property type="match status" value="1"/>
</dbReference>
<gene>
    <name evidence="3" type="ORF">HYH03_013673</name>
</gene>
<dbReference type="EMBL" id="JAEHOE010000093">
    <property type="protein sequence ID" value="KAG2487672.1"/>
    <property type="molecule type" value="Genomic_DNA"/>
</dbReference>
<dbReference type="AlphaFoldDB" id="A0A835XQF9"/>
<name>A0A835XQF9_9CHLO</name>
<reference evidence="3" key="1">
    <citation type="journal article" date="2020" name="bioRxiv">
        <title>Comparative genomics of Chlamydomonas.</title>
        <authorList>
            <person name="Craig R.J."/>
            <person name="Hasan A.R."/>
            <person name="Ness R.W."/>
            <person name="Keightley P.D."/>
        </authorList>
    </citation>
    <scope>NUCLEOTIDE SEQUENCE</scope>
    <source>
        <strain evidence="3">CCAP 11/70</strain>
    </source>
</reference>
<dbReference type="InterPro" id="IPR045099">
    <property type="entry name" value="PITH1-like"/>
</dbReference>
<feature type="domain" description="PITH" evidence="2">
    <location>
        <begin position="1"/>
        <end position="171"/>
    </location>
</feature>
<comment type="caution">
    <text evidence="3">The sequence shown here is derived from an EMBL/GenBank/DDBJ whole genome shotgun (WGS) entry which is preliminary data.</text>
</comment>
<dbReference type="OrthoDB" id="2635at2759"/>
<evidence type="ECO:0000256" key="1">
    <source>
        <dbReference type="ARBA" id="ARBA00025788"/>
    </source>
</evidence>
<comment type="similarity">
    <text evidence="1">Belongs to the PITHD1 family.</text>
</comment>
<protein>
    <recommendedName>
        <fullName evidence="2">PITH domain-containing protein</fullName>
    </recommendedName>
</protein>
<evidence type="ECO:0000313" key="4">
    <source>
        <dbReference type="Proteomes" id="UP000612055"/>
    </source>
</evidence>
<dbReference type="InterPro" id="IPR010400">
    <property type="entry name" value="PITH_dom"/>
</dbReference>
<dbReference type="Gene3D" id="2.60.120.470">
    <property type="entry name" value="PITH domain"/>
    <property type="match status" value="1"/>
</dbReference>
<sequence length="171" mass="18808">MAKEAKDLLEHIDFASLECLNEAPGHGVANVLKQGYREQDELFLESDTDEQLLINIRFQNRVKLGSIVIKAIDEDKAPKTVKLYVNRPHMGFSDTSSVPASQELELSPAALAKGDPVPLKLVKFNAVEVLSVFIESNHGGEETTKLCKIALFGSTGEVFNVAEIKKQGEEK</sequence>
<evidence type="ECO:0000259" key="2">
    <source>
        <dbReference type="PROSITE" id="PS51532"/>
    </source>
</evidence>
<dbReference type="PANTHER" id="PTHR12175:SF5">
    <property type="entry name" value="OS03G0795500 PROTEIN"/>
    <property type="match status" value="1"/>
</dbReference>
<accession>A0A835XQF9</accession>
<dbReference type="InterPro" id="IPR037047">
    <property type="entry name" value="PITH_dom_sf"/>
</dbReference>
<proteinExistence type="inferred from homology"/>
<dbReference type="InterPro" id="IPR008979">
    <property type="entry name" value="Galactose-bd-like_sf"/>
</dbReference>
<evidence type="ECO:0000313" key="3">
    <source>
        <dbReference type="EMBL" id="KAG2487672.1"/>
    </source>
</evidence>
<dbReference type="PANTHER" id="PTHR12175">
    <property type="entry name" value="AD039 HT014 THIOREDOXIN FAMILY TRP26"/>
    <property type="match status" value="1"/>
</dbReference>
<organism evidence="3 4">
    <name type="scientific">Edaphochlamys debaryana</name>
    <dbReference type="NCBI Taxonomy" id="47281"/>
    <lineage>
        <taxon>Eukaryota</taxon>
        <taxon>Viridiplantae</taxon>
        <taxon>Chlorophyta</taxon>
        <taxon>core chlorophytes</taxon>
        <taxon>Chlorophyceae</taxon>
        <taxon>CS clade</taxon>
        <taxon>Chlamydomonadales</taxon>
        <taxon>Chlamydomonadales incertae sedis</taxon>
        <taxon>Edaphochlamys</taxon>
    </lineage>
</organism>
<dbReference type="GO" id="GO:0005737">
    <property type="term" value="C:cytoplasm"/>
    <property type="evidence" value="ECO:0007669"/>
    <property type="project" value="UniProtKB-ARBA"/>
</dbReference>
<dbReference type="Proteomes" id="UP000612055">
    <property type="component" value="Unassembled WGS sequence"/>
</dbReference>